<organism evidence="4 5">
    <name type="scientific">Botrytis porri</name>
    <dbReference type="NCBI Taxonomy" id="87229"/>
    <lineage>
        <taxon>Eukaryota</taxon>
        <taxon>Fungi</taxon>
        <taxon>Dikarya</taxon>
        <taxon>Ascomycota</taxon>
        <taxon>Pezizomycotina</taxon>
        <taxon>Leotiomycetes</taxon>
        <taxon>Helotiales</taxon>
        <taxon>Sclerotiniaceae</taxon>
        <taxon>Botrytis</taxon>
    </lineage>
</organism>
<comment type="caution">
    <text evidence="4">The sequence shown here is derived from an EMBL/GenBank/DDBJ whole genome shotgun (WGS) entry which is preliminary data.</text>
</comment>
<feature type="region of interest" description="Disordered" evidence="2">
    <location>
        <begin position="620"/>
        <end position="682"/>
    </location>
</feature>
<dbReference type="EMBL" id="PQXO01000410">
    <property type="protein sequence ID" value="TGO85296.1"/>
    <property type="molecule type" value="Genomic_DNA"/>
</dbReference>
<feature type="compositionally biased region" description="Low complexity" evidence="2">
    <location>
        <begin position="377"/>
        <end position="391"/>
    </location>
</feature>
<sequence length="809" mass="91014">MQRCIQDLRLSDPRDNKKRIEGTKGGLLQDSYNSPSTTPSSDNGAATSKASCLGSRAILLERSKAKSVLLSYFFCQATDSRINYATAVLQGLIHLLVDQQPSLISHIRTKYDQAGKTLFEDTNTWVVLSEIIANMLQDPSLDYVYLIVDTLDECVADLPKLFDVIVQTSSISPRIKWIVSSRNWPNIERTLDTVTQKLRLCLELNEKSVSAAVATFIQFKVEWLAKRNKYHNDTREAIQQYLTLNANGTFLWVALICQELSNVSRWKALQKVTLLPPGLNALYQRMLDQIMHSEDAELCRSILAVVSTVYRPVTLDELMAFVDMLDRVFSDYEALSEIIGLCGSFLTLRERTIFFVHHPGRVSITGKNARKKTRFVTSNSSSQETSNNESNGGRKSVEDSTVLVECTKISTAIVRKILLGLKAPKNEVDEVNTQPIVDFGVKNSLSKCIEDQLWLQSSKCVHQAKKTAWNYRFLASCFRIVRLGQTGCSEPTVENIDKTLWTIQRWTVAADAINMIDDGLAKTWGEKADLVYEAFANCLKKNDKWFVALIVETLSGKQIPANNLQYQFNPAFCISTPLIKWDSYAEVCNALKLKSYAHRGLHVKENLFRLPWVYSNQLAEKDDHDSTTDKQDAIGKRAARSLEPQAEANGPLTKRRRDDSFPNHDSTPSQSTNGPAFKDPSLSVPLTAVTHEQRKISVNHTLEDVDFNGTSQMSGTLQVETMSTNIAVMADINKLESTFGACLFYEGIKTSWKRHQEGGTRLTDTVRLHLPDGDEDFKLEIWVCLSIGKTIAEAILRPVEESKTLLQRR</sequence>
<accession>A0A4Z1KIY8</accession>
<dbReference type="Pfam" id="PF24883">
    <property type="entry name" value="NPHP3_N"/>
    <property type="match status" value="1"/>
</dbReference>
<reference evidence="4 5" key="1">
    <citation type="submission" date="2017-12" db="EMBL/GenBank/DDBJ databases">
        <title>Comparative genomics of Botrytis spp.</title>
        <authorList>
            <person name="Valero-Jimenez C.A."/>
            <person name="Tapia P."/>
            <person name="Veloso J."/>
            <person name="Silva-Moreno E."/>
            <person name="Staats M."/>
            <person name="Valdes J.H."/>
            <person name="Van Kan J.A.L."/>
        </authorList>
    </citation>
    <scope>NUCLEOTIDE SEQUENCE [LARGE SCALE GENOMIC DNA]</scope>
    <source>
        <strain evidence="4 5">MUCL3349</strain>
    </source>
</reference>
<feature type="region of interest" description="Disordered" evidence="2">
    <location>
        <begin position="15"/>
        <end position="48"/>
    </location>
</feature>
<keyword evidence="5" id="KW-1185">Reference proteome</keyword>
<dbReference type="Proteomes" id="UP000297280">
    <property type="component" value="Unassembled WGS sequence"/>
</dbReference>
<dbReference type="STRING" id="87229.A0A4Z1KIY8"/>
<feature type="domain" description="Nephrocystin 3-like N-terminal" evidence="3">
    <location>
        <begin position="60"/>
        <end position="182"/>
    </location>
</feature>
<evidence type="ECO:0000313" key="5">
    <source>
        <dbReference type="Proteomes" id="UP000297280"/>
    </source>
</evidence>
<gene>
    <name evidence="4" type="ORF">BPOR_0411g00050</name>
</gene>
<feature type="region of interest" description="Disordered" evidence="2">
    <location>
        <begin position="373"/>
        <end position="396"/>
    </location>
</feature>
<evidence type="ECO:0000259" key="3">
    <source>
        <dbReference type="Pfam" id="PF24883"/>
    </source>
</evidence>
<keyword evidence="1" id="KW-0677">Repeat</keyword>
<protein>
    <recommendedName>
        <fullName evidence="3">Nephrocystin 3-like N-terminal domain-containing protein</fullName>
    </recommendedName>
</protein>
<dbReference type="InterPro" id="IPR056884">
    <property type="entry name" value="NPHP3-like_N"/>
</dbReference>
<evidence type="ECO:0000256" key="2">
    <source>
        <dbReference type="SAM" id="MobiDB-lite"/>
    </source>
</evidence>
<dbReference type="PANTHER" id="PTHR10039:SF14">
    <property type="entry name" value="NACHT DOMAIN-CONTAINING PROTEIN"/>
    <property type="match status" value="1"/>
</dbReference>
<feature type="compositionally biased region" description="Polar residues" evidence="2">
    <location>
        <begin position="663"/>
        <end position="674"/>
    </location>
</feature>
<proteinExistence type="predicted"/>
<evidence type="ECO:0000256" key="1">
    <source>
        <dbReference type="ARBA" id="ARBA00022737"/>
    </source>
</evidence>
<dbReference type="AlphaFoldDB" id="A0A4Z1KIY8"/>
<feature type="compositionally biased region" description="Polar residues" evidence="2">
    <location>
        <begin position="30"/>
        <end position="48"/>
    </location>
</feature>
<feature type="compositionally biased region" description="Basic and acidic residues" evidence="2">
    <location>
        <begin position="620"/>
        <end position="635"/>
    </location>
</feature>
<name>A0A4Z1KIY8_9HELO</name>
<dbReference type="PANTHER" id="PTHR10039">
    <property type="entry name" value="AMELOGENIN"/>
    <property type="match status" value="1"/>
</dbReference>
<evidence type="ECO:0000313" key="4">
    <source>
        <dbReference type="EMBL" id="TGO85296.1"/>
    </source>
</evidence>